<dbReference type="Proteomes" id="UP000616151">
    <property type="component" value="Unassembled WGS sequence"/>
</dbReference>
<dbReference type="EMBL" id="JAENHL010000006">
    <property type="protein sequence ID" value="MBK1866179.1"/>
    <property type="molecule type" value="Genomic_DNA"/>
</dbReference>
<keyword evidence="2" id="KW-1185">Reference proteome</keyword>
<evidence type="ECO:0000313" key="2">
    <source>
        <dbReference type="Proteomes" id="UP000616151"/>
    </source>
</evidence>
<name>A0ACC5R0J8_9HYPH</name>
<comment type="caution">
    <text evidence="1">The sequence shown here is derived from an EMBL/GenBank/DDBJ whole genome shotgun (WGS) entry which is preliminary data.</text>
</comment>
<evidence type="ECO:0000313" key="1">
    <source>
        <dbReference type="EMBL" id="MBK1866179.1"/>
    </source>
</evidence>
<protein>
    <submittedName>
        <fullName evidence="1">Uncharacterized protein</fullName>
    </submittedName>
</protein>
<proteinExistence type="predicted"/>
<reference evidence="1" key="1">
    <citation type="submission" date="2021-01" db="EMBL/GenBank/DDBJ databases">
        <authorList>
            <person name="Sun Q."/>
        </authorList>
    </citation>
    <scope>NUCLEOTIDE SEQUENCE</scope>
    <source>
        <strain evidence="1">YIM B02566</strain>
    </source>
</reference>
<organism evidence="1 2">
    <name type="scientific">Taklimakanibacter albus</name>
    <dbReference type="NCBI Taxonomy" id="2800327"/>
    <lineage>
        <taxon>Bacteria</taxon>
        <taxon>Pseudomonadati</taxon>
        <taxon>Pseudomonadota</taxon>
        <taxon>Alphaproteobacteria</taxon>
        <taxon>Hyphomicrobiales</taxon>
        <taxon>Aestuariivirgaceae</taxon>
        <taxon>Taklimakanibacter</taxon>
    </lineage>
</organism>
<gene>
    <name evidence="1" type="ORF">JHL16_07410</name>
</gene>
<accession>A0ACC5R0J8</accession>
<sequence>MIRQLIRLVIVVAGAKLLALASAPAYAIDPQAGLDAEVIYRTEYPGLKRHKAMAIGPGGVWGNSYGYGSAAEAEKNAIKTCRAALRPKSWGKSATCKLLARGNKFVWSTPFMGASFDKALPLPDVPLRGAVRFWPKDPKLKGIVLALHGCSGPGNGVDAFVDSWFRFFQARGFLVIYPSSFDEQRPPSYCGWIAPENYRAFTEAVKFRAAQTRRTIAELRKSHPDLPLYIWAHSEGGYVAQVLDTKLSGIIIVGTVCGISRPGAMLVPRSVPILHVYGELDDKVIDGTKTMTRKYVDKLCGPRYRGKGRSWVIADDADHLTSIWRQNVIDAVSRMIGQKSFGLAESKEPLSLEGEARVAYEKSYLHIGKTAFAIGPGGAYCIAASWSNTEDTKQDALYQCARAVDFISQDAPYPPGGRQPCRLYAIGIKPVTP</sequence>